<gene>
    <name evidence="1" type="ORF">QAD02_007036</name>
</gene>
<comment type="caution">
    <text evidence="1">The sequence shown here is derived from an EMBL/GenBank/DDBJ whole genome shotgun (WGS) entry which is preliminary data.</text>
</comment>
<evidence type="ECO:0000313" key="1">
    <source>
        <dbReference type="EMBL" id="KAJ8665374.1"/>
    </source>
</evidence>
<dbReference type="Proteomes" id="UP001239111">
    <property type="component" value="Chromosome 4"/>
</dbReference>
<keyword evidence="2" id="KW-1185">Reference proteome</keyword>
<sequence length="113" mass="12740">MRTEDNAACMQKTPEAPHSSTAPLNKNIVDGPIKLEAKNVDEETMETEDSAISMHGVPEAHGSTVLFLNKNIAVRPIKLEAENVDEETKKRRPKIVLYLCRRRWGTLTFLTNH</sequence>
<proteinExistence type="predicted"/>
<reference evidence="1" key="1">
    <citation type="submission" date="2023-04" db="EMBL/GenBank/DDBJ databases">
        <title>A chromosome-level genome assembly of the parasitoid wasp Eretmocerus hayati.</title>
        <authorList>
            <person name="Zhong Y."/>
            <person name="Liu S."/>
            <person name="Liu Y."/>
        </authorList>
    </citation>
    <scope>NUCLEOTIDE SEQUENCE</scope>
    <source>
        <strain evidence="1">ZJU_SS_LIU_2023</strain>
    </source>
</reference>
<name>A0ACC2N4Y4_9HYME</name>
<evidence type="ECO:0000313" key="2">
    <source>
        <dbReference type="Proteomes" id="UP001239111"/>
    </source>
</evidence>
<dbReference type="EMBL" id="CM056744">
    <property type="protein sequence ID" value="KAJ8665374.1"/>
    <property type="molecule type" value="Genomic_DNA"/>
</dbReference>
<accession>A0ACC2N4Y4</accession>
<organism evidence="1 2">
    <name type="scientific">Eretmocerus hayati</name>
    <dbReference type="NCBI Taxonomy" id="131215"/>
    <lineage>
        <taxon>Eukaryota</taxon>
        <taxon>Metazoa</taxon>
        <taxon>Ecdysozoa</taxon>
        <taxon>Arthropoda</taxon>
        <taxon>Hexapoda</taxon>
        <taxon>Insecta</taxon>
        <taxon>Pterygota</taxon>
        <taxon>Neoptera</taxon>
        <taxon>Endopterygota</taxon>
        <taxon>Hymenoptera</taxon>
        <taxon>Apocrita</taxon>
        <taxon>Proctotrupomorpha</taxon>
        <taxon>Chalcidoidea</taxon>
        <taxon>Aphelinidae</taxon>
        <taxon>Aphelininae</taxon>
        <taxon>Eretmocerus</taxon>
    </lineage>
</organism>
<protein>
    <submittedName>
        <fullName evidence="1">Uncharacterized protein</fullName>
    </submittedName>
</protein>